<comment type="caution">
    <text evidence="2">The sequence shown here is derived from an EMBL/GenBank/DDBJ whole genome shotgun (WGS) entry which is preliminary data.</text>
</comment>
<keyword evidence="3" id="KW-1185">Reference proteome</keyword>
<organism evidence="2 3">
    <name type="scientific">Trichinella pseudospiralis</name>
    <name type="common">Parasitic roundworm</name>
    <dbReference type="NCBI Taxonomy" id="6337"/>
    <lineage>
        <taxon>Eukaryota</taxon>
        <taxon>Metazoa</taxon>
        <taxon>Ecdysozoa</taxon>
        <taxon>Nematoda</taxon>
        <taxon>Enoplea</taxon>
        <taxon>Dorylaimia</taxon>
        <taxon>Trichinellida</taxon>
        <taxon>Trichinellidae</taxon>
        <taxon>Trichinella</taxon>
    </lineage>
</organism>
<accession>A0A0V1J178</accession>
<feature type="region of interest" description="Disordered" evidence="1">
    <location>
        <begin position="68"/>
        <end position="100"/>
    </location>
</feature>
<reference evidence="2 3" key="1">
    <citation type="submission" date="2015-01" db="EMBL/GenBank/DDBJ databases">
        <title>Evolution of Trichinella species and genotypes.</title>
        <authorList>
            <person name="Korhonen P.K."/>
            <person name="Edoardo P."/>
            <person name="Giuseppe L.R."/>
            <person name="Gasser R.B."/>
        </authorList>
    </citation>
    <scope>NUCLEOTIDE SEQUENCE [LARGE SCALE GENOMIC DNA]</scope>
    <source>
        <strain evidence="2">ISS588</strain>
    </source>
</reference>
<dbReference type="AlphaFoldDB" id="A0A0V1J178"/>
<evidence type="ECO:0000313" key="2">
    <source>
        <dbReference type="EMBL" id="KRZ28730.1"/>
    </source>
</evidence>
<evidence type="ECO:0000313" key="3">
    <source>
        <dbReference type="Proteomes" id="UP000054805"/>
    </source>
</evidence>
<sequence length="311" mass="34981">LASNATTILDTAAYFPSWDQARNSMYYSRLKKYPRLPARRQDLRLTAEQTTTKSVEVLSVFPDADVSEQEIDSENEHESKSDEDVDDSTVFVVSDNSDDEESSRSSVVWMKRQLKQVDCTWRQSFSDSCSASFRNLSTADFSAAVLGSVLRLIISSCTTALSSRSRIIDAYAAILHSTLDVFLSKEERRCMLIRLRCCLLPFPSLTRVSLCMGLRTKTFLFFYGTYDMMLQSLGKANLEDFNSLLMVALACFFSVATKVKFSFLSSTPSSLFCREPLTCLGSSREFHLTACQCKFAYSMSSLTLGNRLPHT</sequence>
<feature type="non-terminal residue" evidence="2">
    <location>
        <position position="1"/>
    </location>
</feature>
<proteinExistence type="predicted"/>
<dbReference type="Proteomes" id="UP000054805">
    <property type="component" value="Unassembled WGS sequence"/>
</dbReference>
<dbReference type="EMBL" id="JYDS01000054">
    <property type="protein sequence ID" value="KRZ28730.1"/>
    <property type="molecule type" value="Genomic_DNA"/>
</dbReference>
<evidence type="ECO:0000256" key="1">
    <source>
        <dbReference type="SAM" id="MobiDB-lite"/>
    </source>
</evidence>
<protein>
    <submittedName>
        <fullName evidence="2">Uncharacterized protein</fullName>
    </submittedName>
</protein>
<name>A0A0V1J178_TRIPS</name>
<gene>
    <name evidence="2" type="ORF">T4B_9108</name>
</gene>